<proteinExistence type="predicted"/>
<keyword evidence="2" id="KW-1185">Reference proteome</keyword>
<accession>A0A9P8G0S9</accession>
<evidence type="ECO:0000313" key="2">
    <source>
        <dbReference type="Proteomes" id="UP000729357"/>
    </source>
</evidence>
<reference evidence="1" key="2">
    <citation type="submission" date="2021-08" db="EMBL/GenBank/DDBJ databases">
        <authorList>
            <person name="Gostincar C."/>
            <person name="Sun X."/>
            <person name="Song Z."/>
            <person name="Gunde-Cimerman N."/>
        </authorList>
    </citation>
    <scope>NUCLEOTIDE SEQUENCE</scope>
    <source>
        <strain evidence="1">EXF-9298</strain>
    </source>
</reference>
<gene>
    <name evidence="1" type="ORF">KCU98_g4026</name>
</gene>
<name>A0A9P8G0S9_AURME</name>
<feature type="non-terminal residue" evidence="1">
    <location>
        <position position="187"/>
    </location>
</feature>
<evidence type="ECO:0000313" key="1">
    <source>
        <dbReference type="EMBL" id="KAG9986456.1"/>
    </source>
</evidence>
<reference evidence="1" key="1">
    <citation type="journal article" date="2021" name="J Fungi (Basel)">
        <title>Virulence traits and population genomics of the black yeast Aureobasidium melanogenum.</title>
        <authorList>
            <person name="Cernosa A."/>
            <person name="Sun X."/>
            <person name="Gostincar C."/>
            <person name="Fang C."/>
            <person name="Gunde-Cimerman N."/>
            <person name="Song Z."/>
        </authorList>
    </citation>
    <scope>NUCLEOTIDE SEQUENCE</scope>
    <source>
        <strain evidence="1">EXF-9298</strain>
    </source>
</reference>
<comment type="caution">
    <text evidence="1">The sequence shown here is derived from an EMBL/GenBank/DDBJ whole genome shotgun (WGS) entry which is preliminary data.</text>
</comment>
<protein>
    <submittedName>
        <fullName evidence="1">Uncharacterized protein</fullName>
    </submittedName>
</protein>
<sequence>MTDASSSSEDQTQQNHIQLAAASVQVSDDAGNSEQSQLREKLKTACTQLLAILNKRHLGNQKTYVRELWRNYRTASFIANHHRTAVHAQGQILDVDTATASDISHLEIMSDHEKQATDAYHAILKIMRADRTMIAEIEEASRRIFSLADGTPYRDLFTAITQVMLENTQRERENMESFLMVLSNWTG</sequence>
<dbReference type="AlphaFoldDB" id="A0A9P8G0S9"/>
<dbReference type="Proteomes" id="UP000729357">
    <property type="component" value="Unassembled WGS sequence"/>
</dbReference>
<dbReference type="EMBL" id="JAHFXS010000306">
    <property type="protein sequence ID" value="KAG9986456.1"/>
    <property type="molecule type" value="Genomic_DNA"/>
</dbReference>
<organism evidence="1 2">
    <name type="scientific">Aureobasidium melanogenum</name>
    <name type="common">Aureobasidium pullulans var. melanogenum</name>
    <dbReference type="NCBI Taxonomy" id="46634"/>
    <lineage>
        <taxon>Eukaryota</taxon>
        <taxon>Fungi</taxon>
        <taxon>Dikarya</taxon>
        <taxon>Ascomycota</taxon>
        <taxon>Pezizomycotina</taxon>
        <taxon>Dothideomycetes</taxon>
        <taxon>Dothideomycetidae</taxon>
        <taxon>Dothideales</taxon>
        <taxon>Saccotheciaceae</taxon>
        <taxon>Aureobasidium</taxon>
    </lineage>
</organism>